<accession>A0A3D8PXB1</accession>
<comment type="caution">
    <text evidence="2">The sequence shown here is derived from an EMBL/GenBank/DDBJ whole genome shotgun (WGS) entry which is preliminary data.</text>
</comment>
<evidence type="ECO:0000259" key="1">
    <source>
        <dbReference type="Pfam" id="PF04230"/>
    </source>
</evidence>
<evidence type="ECO:0000313" key="3">
    <source>
        <dbReference type="Proteomes" id="UP000256520"/>
    </source>
</evidence>
<dbReference type="EMBL" id="PIOD01000005">
    <property type="protein sequence ID" value="RDW20412.1"/>
    <property type="molecule type" value="Genomic_DNA"/>
</dbReference>
<proteinExistence type="predicted"/>
<dbReference type="AlphaFoldDB" id="A0A3D8PXB1"/>
<name>A0A3D8PXB1_9BACI</name>
<dbReference type="InterPro" id="IPR007345">
    <property type="entry name" value="Polysacch_pyruvyl_Trfase"/>
</dbReference>
<organism evidence="2 3">
    <name type="scientific">Oceanobacillus chungangensis</name>
    <dbReference type="NCBI Taxonomy" id="1229152"/>
    <lineage>
        <taxon>Bacteria</taxon>
        <taxon>Bacillati</taxon>
        <taxon>Bacillota</taxon>
        <taxon>Bacilli</taxon>
        <taxon>Bacillales</taxon>
        <taxon>Bacillaceae</taxon>
        <taxon>Oceanobacillus</taxon>
    </lineage>
</organism>
<protein>
    <submittedName>
        <fullName evidence="2">Polysaccharide pyruvyl transferase family protein</fullName>
    </submittedName>
</protein>
<reference evidence="3" key="1">
    <citation type="submission" date="2017-11" db="EMBL/GenBank/DDBJ databases">
        <authorList>
            <person name="Zhu W."/>
        </authorList>
    </citation>
    <scope>NUCLEOTIDE SEQUENCE [LARGE SCALE GENOMIC DNA]</scope>
    <source>
        <strain evidence="3">CAU 1051</strain>
    </source>
</reference>
<feature type="domain" description="Polysaccharide pyruvyl transferase" evidence="1">
    <location>
        <begin position="15"/>
        <end position="271"/>
    </location>
</feature>
<keyword evidence="3" id="KW-1185">Reference proteome</keyword>
<evidence type="ECO:0000313" key="2">
    <source>
        <dbReference type="EMBL" id="RDW20412.1"/>
    </source>
</evidence>
<gene>
    <name evidence="2" type="ORF">CWR45_04020</name>
</gene>
<keyword evidence="2" id="KW-0808">Transferase</keyword>
<dbReference type="RefSeq" id="WP_115748525.1">
    <property type="nucleotide sequence ID" value="NZ_PIOD01000005.1"/>
</dbReference>
<sequence length="336" mass="38607">MDNILILDTSVGSLNKGDDIIMKCIKSQLLEITKNSYVLTLPTHVSPFHWYQVARRSSRLNIYSNAKYKFVGGSNLLTMDMLTHFPQWNINMFNYGPLTGSILVGVGAGKGNKINRYTKMLYKKVLSHEFIHSVRDERTKIMLEEMGFEAINTGCATLWSLTPELCNDIPTKKSESVVFTLTPNTNGSKQDQLFLDILNLNYKYIYFWIQGIDDLSYLKGFKNIENIRIIPPTIEDYEKLLSTDVDYIGTRLHGGIFAMRHRKRSIIISIDERARGMGETYNLNLVDREDIHNLDNMINSDFVTDIRLDFGLVEKWLNQFEPQQSSEIILNARGVI</sequence>
<dbReference type="Pfam" id="PF04230">
    <property type="entry name" value="PS_pyruv_trans"/>
    <property type="match status" value="1"/>
</dbReference>
<dbReference type="GO" id="GO:0016740">
    <property type="term" value="F:transferase activity"/>
    <property type="evidence" value="ECO:0007669"/>
    <property type="project" value="UniProtKB-KW"/>
</dbReference>
<dbReference type="OrthoDB" id="9802987at2"/>
<dbReference type="Proteomes" id="UP000256520">
    <property type="component" value="Unassembled WGS sequence"/>
</dbReference>